<dbReference type="RefSeq" id="XP_019037312.1">
    <property type="nucleotide sequence ID" value="XM_019183697.1"/>
</dbReference>
<proteinExistence type="predicted"/>
<dbReference type="EMBL" id="KV454212">
    <property type="protein sequence ID" value="ODQ58105.1"/>
    <property type="molecule type" value="Genomic_DNA"/>
</dbReference>
<sequence>MLQAEEFRRYPKNTWRLTRLQQRYIKLKFEEENEDDLLSYSTSEEELRKHLINNFDFITSTLEMAANSTNSNEMTEQDSVEVKSVSSIPSLTSANTSSPSISVHSNFNDEHHSQQPQYVPEDSNMGK</sequence>
<reference evidence="2 3" key="1">
    <citation type="journal article" date="2016" name="Proc. Natl. Acad. Sci. U.S.A.">
        <title>Comparative genomics of biotechnologically important yeasts.</title>
        <authorList>
            <person name="Riley R."/>
            <person name="Haridas S."/>
            <person name="Wolfe K.H."/>
            <person name="Lopes M.R."/>
            <person name="Hittinger C.T."/>
            <person name="Goeker M."/>
            <person name="Salamov A.A."/>
            <person name="Wisecaver J.H."/>
            <person name="Long T.M."/>
            <person name="Calvey C.H."/>
            <person name="Aerts A.L."/>
            <person name="Barry K.W."/>
            <person name="Choi C."/>
            <person name="Clum A."/>
            <person name="Coughlan A.Y."/>
            <person name="Deshpande S."/>
            <person name="Douglass A.P."/>
            <person name="Hanson S.J."/>
            <person name="Klenk H.-P."/>
            <person name="LaButti K.M."/>
            <person name="Lapidus A."/>
            <person name="Lindquist E.A."/>
            <person name="Lipzen A.M."/>
            <person name="Meier-Kolthoff J.P."/>
            <person name="Ohm R.A."/>
            <person name="Otillar R.P."/>
            <person name="Pangilinan J.L."/>
            <person name="Peng Y."/>
            <person name="Rokas A."/>
            <person name="Rosa C.A."/>
            <person name="Scheuner C."/>
            <person name="Sibirny A.A."/>
            <person name="Slot J.C."/>
            <person name="Stielow J.B."/>
            <person name="Sun H."/>
            <person name="Kurtzman C.P."/>
            <person name="Blackwell M."/>
            <person name="Grigoriev I.V."/>
            <person name="Jeffries T.W."/>
        </authorList>
    </citation>
    <scope>NUCLEOTIDE SEQUENCE [LARGE SCALE GENOMIC DNA]</scope>
    <source>
        <strain evidence="3">ATCC 58044 / CBS 1984 / NCYC 433 / NRRL Y-366-8</strain>
    </source>
</reference>
<gene>
    <name evidence="2" type="ORF">WICANDRAFT_64249</name>
</gene>
<evidence type="ECO:0000313" key="2">
    <source>
        <dbReference type="EMBL" id="ODQ58105.1"/>
    </source>
</evidence>
<evidence type="ECO:0000256" key="1">
    <source>
        <dbReference type="SAM" id="MobiDB-lite"/>
    </source>
</evidence>
<protein>
    <submittedName>
        <fullName evidence="2">Uncharacterized protein</fullName>
    </submittedName>
</protein>
<dbReference type="OrthoDB" id="10415906at2759"/>
<dbReference type="GeneID" id="30200943"/>
<name>A0A1E3NYD3_WICAA</name>
<dbReference type="AlphaFoldDB" id="A0A1E3NYD3"/>
<feature type="region of interest" description="Disordered" evidence="1">
    <location>
        <begin position="68"/>
        <end position="127"/>
    </location>
</feature>
<dbReference type="Proteomes" id="UP000094112">
    <property type="component" value="Unassembled WGS sequence"/>
</dbReference>
<evidence type="ECO:0000313" key="3">
    <source>
        <dbReference type="Proteomes" id="UP000094112"/>
    </source>
</evidence>
<organism evidence="2 3">
    <name type="scientific">Wickerhamomyces anomalus (strain ATCC 58044 / CBS 1984 / NCYC 433 / NRRL Y-366-8)</name>
    <name type="common">Yeast</name>
    <name type="synonym">Hansenula anomala</name>
    <dbReference type="NCBI Taxonomy" id="683960"/>
    <lineage>
        <taxon>Eukaryota</taxon>
        <taxon>Fungi</taxon>
        <taxon>Dikarya</taxon>
        <taxon>Ascomycota</taxon>
        <taxon>Saccharomycotina</taxon>
        <taxon>Saccharomycetes</taxon>
        <taxon>Phaffomycetales</taxon>
        <taxon>Wickerhamomycetaceae</taxon>
        <taxon>Wickerhamomyces</taxon>
    </lineage>
</organism>
<feature type="compositionally biased region" description="Polar residues" evidence="1">
    <location>
        <begin position="84"/>
        <end position="106"/>
    </location>
</feature>
<accession>A0A1E3NYD3</accession>
<keyword evidence="3" id="KW-1185">Reference proteome</keyword>